<keyword evidence="3" id="KW-1185">Reference proteome</keyword>
<feature type="region of interest" description="Disordered" evidence="1">
    <location>
        <begin position="1"/>
        <end position="21"/>
    </location>
</feature>
<comment type="caution">
    <text evidence="2">The sequence shown here is derived from an EMBL/GenBank/DDBJ whole genome shotgun (WGS) entry which is preliminary data.</text>
</comment>
<reference evidence="2 3" key="1">
    <citation type="submission" date="2019-05" db="EMBL/GenBank/DDBJ databases">
        <title>Mikania micrantha, genome provides insights into the molecular mechanism of rapid growth.</title>
        <authorList>
            <person name="Liu B."/>
        </authorList>
    </citation>
    <scope>NUCLEOTIDE SEQUENCE [LARGE SCALE GENOMIC DNA]</scope>
    <source>
        <strain evidence="2">NLD-2019</strain>
        <tissue evidence="2">Leaf</tissue>
    </source>
</reference>
<name>A0A5N6NAH4_9ASTR</name>
<gene>
    <name evidence="2" type="ORF">E3N88_21934</name>
</gene>
<evidence type="ECO:0000313" key="3">
    <source>
        <dbReference type="Proteomes" id="UP000326396"/>
    </source>
</evidence>
<dbReference type="Proteomes" id="UP000326396">
    <property type="component" value="Linkage Group LG2"/>
</dbReference>
<protein>
    <submittedName>
        <fullName evidence="2">Uncharacterized protein</fullName>
    </submittedName>
</protein>
<accession>A0A5N6NAH4</accession>
<dbReference type="AlphaFoldDB" id="A0A5N6NAH4"/>
<evidence type="ECO:0000313" key="2">
    <source>
        <dbReference type="EMBL" id="KAD4584333.1"/>
    </source>
</evidence>
<dbReference type="EMBL" id="SZYD01000012">
    <property type="protein sequence ID" value="KAD4584333.1"/>
    <property type="molecule type" value="Genomic_DNA"/>
</dbReference>
<sequence>MEENRSGYEITTPSPTKRKSLGLGLPMGMNVSYFMKSAMDYTNVVVASHLPLAPPLAPRVHAHEPNAHVVPSRRDPLVQVPNPMVWNTNLDIIE</sequence>
<proteinExistence type="predicted"/>
<evidence type="ECO:0000256" key="1">
    <source>
        <dbReference type="SAM" id="MobiDB-lite"/>
    </source>
</evidence>
<organism evidence="2 3">
    <name type="scientific">Mikania micrantha</name>
    <name type="common">bitter vine</name>
    <dbReference type="NCBI Taxonomy" id="192012"/>
    <lineage>
        <taxon>Eukaryota</taxon>
        <taxon>Viridiplantae</taxon>
        <taxon>Streptophyta</taxon>
        <taxon>Embryophyta</taxon>
        <taxon>Tracheophyta</taxon>
        <taxon>Spermatophyta</taxon>
        <taxon>Magnoliopsida</taxon>
        <taxon>eudicotyledons</taxon>
        <taxon>Gunneridae</taxon>
        <taxon>Pentapetalae</taxon>
        <taxon>asterids</taxon>
        <taxon>campanulids</taxon>
        <taxon>Asterales</taxon>
        <taxon>Asteraceae</taxon>
        <taxon>Asteroideae</taxon>
        <taxon>Heliantheae alliance</taxon>
        <taxon>Eupatorieae</taxon>
        <taxon>Mikania</taxon>
    </lineage>
</organism>